<dbReference type="EMBL" id="CM004400">
    <property type="protein sequence ID" value="OAY31788.1"/>
    <property type="molecule type" value="Genomic_DNA"/>
</dbReference>
<protein>
    <submittedName>
        <fullName evidence="1">Uncharacterized protein</fullName>
    </submittedName>
</protein>
<gene>
    <name evidence="1" type="ORF">MANES_14G140400</name>
</gene>
<dbReference type="AlphaFoldDB" id="A0A2C9UMK0"/>
<reference evidence="1" key="1">
    <citation type="submission" date="2016-02" db="EMBL/GenBank/DDBJ databases">
        <title>WGS assembly of Manihot esculenta.</title>
        <authorList>
            <person name="Bredeson J.V."/>
            <person name="Prochnik S.E."/>
            <person name="Lyons J.B."/>
            <person name="Schmutz J."/>
            <person name="Grimwood J."/>
            <person name="Vrebalov J."/>
            <person name="Bart R.S."/>
            <person name="Amuge T."/>
            <person name="Ferguson M.E."/>
            <person name="Green R."/>
            <person name="Putnam N."/>
            <person name="Stites J."/>
            <person name="Rounsley S."/>
            <person name="Rokhsar D.S."/>
        </authorList>
    </citation>
    <scope>NUCLEOTIDE SEQUENCE [LARGE SCALE GENOMIC DNA]</scope>
    <source>
        <tissue evidence="1">Leaf</tissue>
    </source>
</reference>
<evidence type="ECO:0000313" key="1">
    <source>
        <dbReference type="EMBL" id="OAY31788.1"/>
    </source>
</evidence>
<organism evidence="1">
    <name type="scientific">Manihot esculenta</name>
    <name type="common">Cassava</name>
    <name type="synonym">Jatropha manihot</name>
    <dbReference type="NCBI Taxonomy" id="3983"/>
    <lineage>
        <taxon>Eukaryota</taxon>
        <taxon>Viridiplantae</taxon>
        <taxon>Streptophyta</taxon>
        <taxon>Embryophyta</taxon>
        <taxon>Tracheophyta</taxon>
        <taxon>Spermatophyta</taxon>
        <taxon>Magnoliopsida</taxon>
        <taxon>eudicotyledons</taxon>
        <taxon>Gunneridae</taxon>
        <taxon>Pentapetalae</taxon>
        <taxon>rosids</taxon>
        <taxon>fabids</taxon>
        <taxon>Malpighiales</taxon>
        <taxon>Euphorbiaceae</taxon>
        <taxon>Crotonoideae</taxon>
        <taxon>Manihoteae</taxon>
        <taxon>Manihot</taxon>
    </lineage>
</organism>
<name>A0A2C9UMK0_MANES</name>
<accession>A0A2C9UMK0</accession>
<proteinExistence type="predicted"/>
<sequence>MRRKQSKKIRPLLQHLVRWLPLQAAATYVFPEVTELYCIWRQQFHGCIAAFLFHS</sequence>